<evidence type="ECO:0000256" key="2">
    <source>
        <dbReference type="ARBA" id="ARBA00022475"/>
    </source>
</evidence>
<keyword evidence="2" id="KW-1003">Cell membrane</keyword>
<dbReference type="Pfam" id="PF03899">
    <property type="entry name" value="ATP-synt_I"/>
    <property type="match status" value="1"/>
</dbReference>
<dbReference type="RefSeq" id="WP_051527421.1">
    <property type="nucleotide sequence ID" value="NZ_JAUESS010000007.1"/>
</dbReference>
<comment type="subcellular location">
    <subcellularLocation>
        <location evidence="1">Cell membrane</location>
        <topology evidence="1">Multi-pass membrane protein</topology>
    </subcellularLocation>
</comment>
<dbReference type="Proteomes" id="UP001589628">
    <property type="component" value="Unassembled WGS sequence"/>
</dbReference>
<evidence type="ECO:0000256" key="4">
    <source>
        <dbReference type="ARBA" id="ARBA00022989"/>
    </source>
</evidence>
<evidence type="ECO:0000256" key="6">
    <source>
        <dbReference type="SAM" id="Phobius"/>
    </source>
</evidence>
<dbReference type="InterPro" id="IPR005598">
    <property type="entry name" value="ATP_synth_I"/>
</dbReference>
<evidence type="ECO:0000313" key="8">
    <source>
        <dbReference type="Proteomes" id="UP001589628"/>
    </source>
</evidence>
<reference evidence="7 8" key="1">
    <citation type="submission" date="2024-09" db="EMBL/GenBank/DDBJ databases">
        <authorList>
            <person name="Sun Q."/>
            <person name="Mori K."/>
        </authorList>
    </citation>
    <scope>NUCLEOTIDE SEQUENCE [LARGE SCALE GENOMIC DNA]</scope>
    <source>
        <strain evidence="7 8">ATCC 51285</strain>
    </source>
</reference>
<gene>
    <name evidence="7" type="ORF">ACFFLH_06545</name>
</gene>
<keyword evidence="5 6" id="KW-0472">Membrane</keyword>
<proteinExistence type="predicted"/>
<keyword evidence="8" id="KW-1185">Reference proteome</keyword>
<keyword evidence="3 6" id="KW-0812">Transmembrane</keyword>
<protein>
    <submittedName>
        <fullName evidence="7">ATP synthase subunit I</fullName>
    </submittedName>
</protein>
<evidence type="ECO:0000256" key="3">
    <source>
        <dbReference type="ARBA" id="ARBA00022692"/>
    </source>
</evidence>
<feature type="transmembrane region" description="Helical" evidence="6">
    <location>
        <begin position="65"/>
        <end position="82"/>
    </location>
</feature>
<name>A0ABV5Z9X6_9GAMM</name>
<evidence type="ECO:0000256" key="5">
    <source>
        <dbReference type="ARBA" id="ARBA00023136"/>
    </source>
</evidence>
<organism evidence="7 8">
    <name type="scientific">Balneatrix alpica</name>
    <dbReference type="NCBI Taxonomy" id="75684"/>
    <lineage>
        <taxon>Bacteria</taxon>
        <taxon>Pseudomonadati</taxon>
        <taxon>Pseudomonadota</taxon>
        <taxon>Gammaproteobacteria</taxon>
        <taxon>Oceanospirillales</taxon>
        <taxon>Balneatrichaceae</taxon>
        <taxon>Balneatrix</taxon>
    </lineage>
</organism>
<keyword evidence="4 6" id="KW-1133">Transmembrane helix</keyword>
<feature type="transmembrane region" description="Helical" evidence="6">
    <location>
        <begin position="23"/>
        <end position="45"/>
    </location>
</feature>
<accession>A0ABV5Z9X6</accession>
<sequence length="115" mass="12400">MVQLLMSLVPGLALTLFTSLAHATAWTLGGLICLVPNLYFAYRLFSVQGAGASRQIAQAMYKGEAGKLVLTMGLFALVFSTYPDVQVLMLFAGFVSVQSMNWVAPLLNRRASPGK</sequence>
<evidence type="ECO:0000313" key="7">
    <source>
        <dbReference type="EMBL" id="MFB9886062.1"/>
    </source>
</evidence>
<evidence type="ECO:0000256" key="1">
    <source>
        <dbReference type="ARBA" id="ARBA00004651"/>
    </source>
</evidence>
<comment type="caution">
    <text evidence="7">The sequence shown here is derived from an EMBL/GenBank/DDBJ whole genome shotgun (WGS) entry which is preliminary data.</text>
</comment>
<dbReference type="EMBL" id="JBHLZN010000002">
    <property type="protein sequence ID" value="MFB9886062.1"/>
    <property type="molecule type" value="Genomic_DNA"/>
</dbReference>